<protein>
    <submittedName>
        <fullName evidence="1">Uncharacterized protein</fullName>
    </submittedName>
</protein>
<keyword evidence="2" id="KW-1185">Reference proteome</keyword>
<name>A0A1C7MTL9_9FUNG</name>
<dbReference type="Proteomes" id="UP000093000">
    <property type="component" value="Unassembled WGS sequence"/>
</dbReference>
<feature type="non-terminal residue" evidence="1">
    <location>
        <position position="1"/>
    </location>
</feature>
<reference evidence="1 2" key="1">
    <citation type="submission" date="2016-03" db="EMBL/GenBank/DDBJ databases">
        <title>Choanephora cucurbitarum.</title>
        <authorList>
            <person name="Min B."/>
            <person name="Park H."/>
            <person name="Park J.-H."/>
            <person name="Shin H.-D."/>
            <person name="Choi I.-G."/>
        </authorList>
    </citation>
    <scope>NUCLEOTIDE SEQUENCE [LARGE SCALE GENOMIC DNA]</scope>
    <source>
        <strain evidence="1 2">KUS-F28377</strain>
    </source>
</reference>
<evidence type="ECO:0000313" key="2">
    <source>
        <dbReference type="Proteomes" id="UP000093000"/>
    </source>
</evidence>
<accession>A0A1C7MTL9</accession>
<gene>
    <name evidence="1" type="ORF">A0J61_11719</name>
</gene>
<organism evidence="1 2">
    <name type="scientific">Choanephora cucurbitarum</name>
    <dbReference type="NCBI Taxonomy" id="101091"/>
    <lineage>
        <taxon>Eukaryota</taxon>
        <taxon>Fungi</taxon>
        <taxon>Fungi incertae sedis</taxon>
        <taxon>Mucoromycota</taxon>
        <taxon>Mucoromycotina</taxon>
        <taxon>Mucoromycetes</taxon>
        <taxon>Mucorales</taxon>
        <taxon>Mucorineae</taxon>
        <taxon>Choanephoraceae</taxon>
        <taxon>Choanephoroideae</taxon>
        <taxon>Choanephora</taxon>
    </lineage>
</organism>
<dbReference type="EMBL" id="LUGH01002383">
    <property type="protein sequence ID" value="OBZ80231.1"/>
    <property type="molecule type" value="Genomic_DNA"/>
</dbReference>
<proteinExistence type="predicted"/>
<dbReference type="InParanoid" id="A0A1C7MTL9"/>
<dbReference type="OrthoDB" id="2422867at2759"/>
<sequence>YQLFNTERSKTMYEYVIGLQNKGYEVVYTLDEDNRLNAIFFAPKSGVECARRMPENLVIDATYKINTHKLTFVNIVGTSSVESTEPGTLMTFEVAGAFISEEGNNHYEWVL</sequence>
<comment type="caution">
    <text evidence="1">The sequence shown here is derived from an EMBL/GenBank/DDBJ whole genome shotgun (WGS) entry which is preliminary data.</text>
</comment>
<evidence type="ECO:0000313" key="1">
    <source>
        <dbReference type="EMBL" id="OBZ80231.1"/>
    </source>
</evidence>
<dbReference type="AlphaFoldDB" id="A0A1C7MTL9"/>